<evidence type="ECO:0000313" key="3">
    <source>
        <dbReference type="Proteomes" id="UP000578819"/>
    </source>
</evidence>
<organism evidence="2 3">
    <name type="scientific">Micromonospora polyrhachis</name>
    <dbReference type="NCBI Taxonomy" id="1282883"/>
    <lineage>
        <taxon>Bacteria</taxon>
        <taxon>Bacillati</taxon>
        <taxon>Actinomycetota</taxon>
        <taxon>Actinomycetes</taxon>
        <taxon>Micromonosporales</taxon>
        <taxon>Micromonosporaceae</taxon>
        <taxon>Micromonospora</taxon>
    </lineage>
</organism>
<sequence length="183" mass="18687">MVHVPTPGAMSARLLNITSVLAVAALLAACGVPPELEPPRSTLPTLVSPTASGPVTATPPPPSAAPTPTPSPTVRFPESTTTDCQGSPSRTQLTALLRRQTGLLPAGAQITVTTGPLCSGEWQYSVVQIPDREPLQVVTKGESNALTLVTAGTDVCNIPVRIGAPTGIRFIACERTVVPAPGG</sequence>
<dbReference type="RefSeq" id="WP_312882112.1">
    <property type="nucleotide sequence ID" value="NZ_JACHJW010000001.1"/>
</dbReference>
<name>A0A7W7SR51_9ACTN</name>
<dbReference type="Proteomes" id="UP000578819">
    <property type="component" value="Unassembled WGS sequence"/>
</dbReference>
<dbReference type="AlphaFoldDB" id="A0A7W7SR51"/>
<evidence type="ECO:0000256" key="1">
    <source>
        <dbReference type="SAM" id="MobiDB-lite"/>
    </source>
</evidence>
<evidence type="ECO:0000313" key="2">
    <source>
        <dbReference type="EMBL" id="MBB4959036.1"/>
    </source>
</evidence>
<feature type="region of interest" description="Disordered" evidence="1">
    <location>
        <begin position="35"/>
        <end position="89"/>
    </location>
</feature>
<comment type="caution">
    <text evidence="2">The sequence shown here is derived from an EMBL/GenBank/DDBJ whole genome shotgun (WGS) entry which is preliminary data.</text>
</comment>
<accession>A0A7W7SR51</accession>
<proteinExistence type="predicted"/>
<feature type="compositionally biased region" description="Polar residues" evidence="1">
    <location>
        <begin position="78"/>
        <end position="89"/>
    </location>
</feature>
<gene>
    <name evidence="2" type="ORF">FHR38_002769</name>
</gene>
<protein>
    <submittedName>
        <fullName evidence="2">Uncharacterized protein</fullName>
    </submittedName>
</protein>
<reference evidence="2 3" key="1">
    <citation type="submission" date="2020-08" db="EMBL/GenBank/DDBJ databases">
        <title>Sequencing the genomes of 1000 actinobacteria strains.</title>
        <authorList>
            <person name="Klenk H.-P."/>
        </authorList>
    </citation>
    <scope>NUCLEOTIDE SEQUENCE [LARGE SCALE GENOMIC DNA]</scope>
    <source>
        <strain evidence="2 3">DSM 45886</strain>
    </source>
</reference>
<keyword evidence="3" id="KW-1185">Reference proteome</keyword>
<feature type="compositionally biased region" description="Pro residues" evidence="1">
    <location>
        <begin position="57"/>
        <end position="71"/>
    </location>
</feature>
<dbReference type="EMBL" id="JACHJW010000001">
    <property type="protein sequence ID" value="MBB4959036.1"/>
    <property type="molecule type" value="Genomic_DNA"/>
</dbReference>